<dbReference type="PROSITE" id="PS00198">
    <property type="entry name" value="4FE4S_FER_1"/>
    <property type="match status" value="1"/>
</dbReference>
<dbReference type="GO" id="GO:0051539">
    <property type="term" value="F:4 iron, 4 sulfur cluster binding"/>
    <property type="evidence" value="ECO:0007669"/>
    <property type="project" value="UniProtKB-KW"/>
</dbReference>
<dbReference type="GO" id="GO:0016491">
    <property type="term" value="F:oxidoreductase activity"/>
    <property type="evidence" value="ECO:0007669"/>
    <property type="project" value="UniProtKB-KW"/>
</dbReference>
<dbReference type="SUPFAM" id="SSF46548">
    <property type="entry name" value="alpha-helical ferredoxin"/>
    <property type="match status" value="1"/>
</dbReference>
<accession>A0A212IUS2</accession>
<proteinExistence type="predicted"/>
<dbReference type="PANTHER" id="PTHR43255">
    <property type="entry name" value="IRON-SULFUR-BINDING OXIDOREDUCTASE FADF-RELATED-RELATED"/>
    <property type="match status" value="1"/>
</dbReference>
<evidence type="ECO:0000256" key="4">
    <source>
        <dbReference type="ARBA" id="ARBA00023004"/>
    </source>
</evidence>
<dbReference type="AlphaFoldDB" id="A0A212IUS2"/>
<keyword evidence="2" id="KW-0479">Metal-binding</keyword>
<reference evidence="6" key="1">
    <citation type="submission" date="2016-04" db="EMBL/GenBank/DDBJ databases">
        <authorList>
            <person name="Evans L.H."/>
            <person name="Alamgir A."/>
            <person name="Owens N."/>
            <person name="Weber N.D."/>
            <person name="Virtaneva K."/>
            <person name="Barbian K."/>
            <person name="Babar A."/>
            <person name="Rosenke K."/>
        </authorList>
    </citation>
    <scope>NUCLEOTIDE SEQUENCE</scope>
    <source>
        <strain evidence="6">86</strain>
    </source>
</reference>
<dbReference type="PANTHER" id="PTHR43255:SF1">
    <property type="entry name" value="IRON-SULFUR-BINDING OXIDOREDUCTASE FADF-RELATED"/>
    <property type="match status" value="1"/>
</dbReference>
<organism evidence="6">
    <name type="scientific">uncultured delta proteobacterium</name>
    <dbReference type="NCBI Taxonomy" id="34034"/>
    <lineage>
        <taxon>Bacteria</taxon>
        <taxon>Deltaproteobacteria</taxon>
        <taxon>environmental samples</taxon>
    </lineage>
</organism>
<dbReference type="InterPro" id="IPR017900">
    <property type="entry name" value="4Fe4S_Fe_S_CS"/>
</dbReference>
<evidence type="ECO:0000256" key="5">
    <source>
        <dbReference type="ARBA" id="ARBA00023014"/>
    </source>
</evidence>
<keyword evidence="4" id="KW-0408">Iron</keyword>
<keyword evidence="1" id="KW-0004">4Fe-4S</keyword>
<dbReference type="GO" id="GO:0005886">
    <property type="term" value="C:plasma membrane"/>
    <property type="evidence" value="ECO:0007669"/>
    <property type="project" value="TreeGrafter"/>
</dbReference>
<dbReference type="GO" id="GO:0046872">
    <property type="term" value="F:metal ion binding"/>
    <property type="evidence" value="ECO:0007669"/>
    <property type="project" value="UniProtKB-KW"/>
</dbReference>
<dbReference type="Pfam" id="PF13534">
    <property type="entry name" value="Fer4_17"/>
    <property type="match status" value="1"/>
</dbReference>
<protein>
    <submittedName>
        <fullName evidence="6">Heterodisulfide reductase, C subunit</fullName>
    </submittedName>
</protein>
<name>A0A212IUS2_9DELT</name>
<evidence type="ECO:0000313" key="6">
    <source>
        <dbReference type="EMBL" id="SBV90966.1"/>
    </source>
</evidence>
<dbReference type="EMBL" id="FLUQ01000001">
    <property type="protein sequence ID" value="SBV90966.1"/>
    <property type="molecule type" value="Genomic_DNA"/>
</dbReference>
<keyword evidence="5" id="KW-0411">Iron-sulfur</keyword>
<gene>
    <name evidence="6" type="ORF">KL86DPRO_10116</name>
</gene>
<evidence type="ECO:0000256" key="3">
    <source>
        <dbReference type="ARBA" id="ARBA00023002"/>
    </source>
</evidence>
<dbReference type="InterPro" id="IPR009051">
    <property type="entry name" value="Helical_ferredxn"/>
</dbReference>
<keyword evidence="3" id="KW-0560">Oxidoreductase</keyword>
<sequence>MKTVDLASSDREFIRQVEEESGQVVARCYQCGNCSAGCPMNFAYDMPVNRIMRMIQLGQKDAVLSSKSLAYCATCETCTARCPNNIEVAVIMDVCRHMARREKLLSVWPVRMFSASFLKTVETFGRAYEAGLMGAYMVGTMRPFTDIDLVPKVLPKGKLPILPHSIKGRKEVAAIFKRFREGEHEKD</sequence>
<dbReference type="Gene3D" id="1.10.1060.10">
    <property type="entry name" value="Alpha-helical ferredoxin"/>
    <property type="match status" value="1"/>
</dbReference>
<dbReference type="InterPro" id="IPR051460">
    <property type="entry name" value="HdrC_iron-sulfur_subunit"/>
</dbReference>
<evidence type="ECO:0000256" key="2">
    <source>
        <dbReference type="ARBA" id="ARBA00022723"/>
    </source>
</evidence>
<evidence type="ECO:0000256" key="1">
    <source>
        <dbReference type="ARBA" id="ARBA00022485"/>
    </source>
</evidence>